<proteinExistence type="predicted"/>
<dbReference type="EMBL" id="CAADRA010005789">
    <property type="protein sequence ID" value="VFT92674.1"/>
    <property type="molecule type" value="Genomic_DNA"/>
</dbReference>
<name>A0A485L7B5_9STRA</name>
<reference evidence="2" key="2">
    <citation type="submission" date="2019-06" db="EMBL/GenBank/DDBJ databases">
        <title>Genomics analysis of Aphanomyces spp. identifies a new class of oomycete effector associated with host adaptation.</title>
        <authorList>
            <person name="Gaulin E."/>
        </authorList>
    </citation>
    <scope>NUCLEOTIDE SEQUENCE</scope>
    <source>
        <strain evidence="2">CBS 578.67</strain>
    </source>
</reference>
<accession>A0A485L7B5</accession>
<dbReference type="Proteomes" id="UP000332933">
    <property type="component" value="Unassembled WGS sequence"/>
</dbReference>
<evidence type="ECO:0000313" key="4">
    <source>
        <dbReference type="Proteomes" id="UP000332933"/>
    </source>
</evidence>
<dbReference type="OrthoDB" id="76841at2759"/>
<reference evidence="3 4" key="1">
    <citation type="submission" date="2019-03" db="EMBL/GenBank/DDBJ databases">
        <authorList>
            <person name="Gaulin E."/>
            <person name="Dumas B."/>
        </authorList>
    </citation>
    <scope>NUCLEOTIDE SEQUENCE [LARGE SCALE GENOMIC DNA]</scope>
    <source>
        <strain evidence="3">CBS 568.67</strain>
    </source>
</reference>
<evidence type="ECO:0000313" key="3">
    <source>
        <dbReference type="EMBL" id="VFT92674.1"/>
    </source>
</evidence>
<feature type="compositionally biased region" description="Basic and acidic residues" evidence="1">
    <location>
        <begin position="328"/>
        <end position="345"/>
    </location>
</feature>
<evidence type="ECO:0000313" key="2">
    <source>
        <dbReference type="EMBL" id="KAF0693098.1"/>
    </source>
</evidence>
<organism evidence="3 4">
    <name type="scientific">Aphanomyces stellatus</name>
    <dbReference type="NCBI Taxonomy" id="120398"/>
    <lineage>
        <taxon>Eukaryota</taxon>
        <taxon>Sar</taxon>
        <taxon>Stramenopiles</taxon>
        <taxon>Oomycota</taxon>
        <taxon>Saprolegniomycetes</taxon>
        <taxon>Saprolegniales</taxon>
        <taxon>Verrucalvaceae</taxon>
        <taxon>Aphanomyces</taxon>
    </lineage>
</organism>
<dbReference type="EMBL" id="VJMH01005768">
    <property type="protein sequence ID" value="KAF0693098.1"/>
    <property type="molecule type" value="Genomic_DNA"/>
</dbReference>
<gene>
    <name evidence="3" type="primary">Aste57867_15887</name>
    <name evidence="2" type="ORF">As57867_015831</name>
    <name evidence="3" type="ORF">ASTE57867_15887</name>
</gene>
<feature type="region of interest" description="Disordered" evidence="1">
    <location>
        <begin position="258"/>
        <end position="313"/>
    </location>
</feature>
<evidence type="ECO:0000256" key="1">
    <source>
        <dbReference type="SAM" id="MobiDB-lite"/>
    </source>
</evidence>
<feature type="region of interest" description="Disordered" evidence="1">
    <location>
        <begin position="328"/>
        <end position="354"/>
    </location>
</feature>
<feature type="compositionally biased region" description="Polar residues" evidence="1">
    <location>
        <begin position="273"/>
        <end position="292"/>
    </location>
</feature>
<keyword evidence="4" id="KW-1185">Reference proteome</keyword>
<protein>
    <submittedName>
        <fullName evidence="3">Aste57867_15887 protein</fullName>
    </submittedName>
</protein>
<feature type="region of interest" description="Disordered" evidence="1">
    <location>
        <begin position="142"/>
        <end position="191"/>
    </location>
</feature>
<sequence>MNQASMERDDVLMKCMSLAQGLQLTFPTKQYDGDAYLPHVIQNLVHAQALPVELMPSLTFVSSVYQQLTQSSQYVEPSVLQTVLYHMQIPPLNSFVTPPTSSYGLPSAPMFHHPHHHPYLHSNNAFTSPPYYSGAFPQYSPSHMPPSSPASGSSSRPMEPPSSFFGDAYATCGNDLRPHRESPSFDASTMHFGALSPSSSSTTTSFHRPEPTYNFSQEILRHASSSNSPGVDTTTTSYDDDLDSDAALALSFQPFLDSLTHDDEDDDDEQQQSRASPPHTNNSRPTTTTHSSAPEPHPETSIDAASVTSTSHSDDDLLLDVKDQENNHLSRAKGHEPEDASDDRAPSPPKRRYLYDAPTPLEIQKQSVQIHMQHDERHQHGEWSADDVRRATSTWIARMQEQGHAFDDKAAQKFHELAAADPYRAVGITVSFDIRKDTIQNKSAWLARACFNCQRKQAPSAAMGKPASINYRKLLSAKQPKTASAAAK</sequence>
<dbReference type="AlphaFoldDB" id="A0A485L7B5"/>